<dbReference type="AlphaFoldDB" id="A0AA86VII9"/>
<proteinExistence type="predicted"/>
<gene>
    <name evidence="1" type="ORF">AYBTSS11_LOCUS17238</name>
</gene>
<protein>
    <submittedName>
        <fullName evidence="1">Uncharacterized protein</fullName>
    </submittedName>
</protein>
<evidence type="ECO:0000313" key="2">
    <source>
        <dbReference type="Proteomes" id="UP001189624"/>
    </source>
</evidence>
<evidence type="ECO:0000313" key="1">
    <source>
        <dbReference type="EMBL" id="CAJ1957509.1"/>
    </source>
</evidence>
<keyword evidence="2" id="KW-1185">Reference proteome</keyword>
<organism evidence="1 2">
    <name type="scientific">Sphenostylis stenocarpa</name>
    <dbReference type="NCBI Taxonomy" id="92480"/>
    <lineage>
        <taxon>Eukaryota</taxon>
        <taxon>Viridiplantae</taxon>
        <taxon>Streptophyta</taxon>
        <taxon>Embryophyta</taxon>
        <taxon>Tracheophyta</taxon>
        <taxon>Spermatophyta</taxon>
        <taxon>Magnoliopsida</taxon>
        <taxon>eudicotyledons</taxon>
        <taxon>Gunneridae</taxon>
        <taxon>Pentapetalae</taxon>
        <taxon>rosids</taxon>
        <taxon>fabids</taxon>
        <taxon>Fabales</taxon>
        <taxon>Fabaceae</taxon>
        <taxon>Papilionoideae</taxon>
        <taxon>50 kb inversion clade</taxon>
        <taxon>NPAAA clade</taxon>
        <taxon>indigoferoid/millettioid clade</taxon>
        <taxon>Phaseoleae</taxon>
        <taxon>Sphenostylis</taxon>
    </lineage>
</organism>
<name>A0AA86VII9_9FABA</name>
<sequence>MPRDLLSQIVNGRFNFDPPPLILALRIESDEGCGMSLFEIGDLKMRILEEHFGYLHCHFELWHACDDDREEDHHK</sequence>
<accession>A0AA86VII9</accession>
<dbReference type="Proteomes" id="UP001189624">
    <property type="component" value="Chromosome 5"/>
</dbReference>
<reference evidence="1" key="1">
    <citation type="submission" date="2023-10" db="EMBL/GenBank/DDBJ databases">
        <authorList>
            <person name="Domelevo Entfellner J.-B."/>
        </authorList>
    </citation>
    <scope>NUCLEOTIDE SEQUENCE</scope>
</reference>
<feature type="non-terminal residue" evidence="1">
    <location>
        <position position="75"/>
    </location>
</feature>
<dbReference type="EMBL" id="OY731402">
    <property type="protein sequence ID" value="CAJ1957509.1"/>
    <property type="molecule type" value="Genomic_DNA"/>
</dbReference>
<dbReference type="Gramene" id="rna-AYBTSS11_LOCUS17238">
    <property type="protein sequence ID" value="CAJ1957509.1"/>
    <property type="gene ID" value="gene-AYBTSS11_LOCUS17238"/>
</dbReference>